<dbReference type="NCBIfam" id="NF047360">
    <property type="entry name" value="tail_chap_PVL"/>
    <property type="match status" value="1"/>
</dbReference>
<dbReference type="Pfam" id="PF23857">
    <property type="entry name" value="Phage_TAC_19"/>
    <property type="match status" value="1"/>
</dbReference>
<evidence type="ECO:0000313" key="1">
    <source>
        <dbReference type="EMBL" id="MDQ0158959.1"/>
    </source>
</evidence>
<gene>
    <name evidence="1" type="ORF">J2S77_000923</name>
</gene>
<evidence type="ECO:0008006" key="3">
    <source>
        <dbReference type="Google" id="ProtNLM"/>
    </source>
</evidence>
<sequence length="102" mass="11717">MQIELVIDGNKQTFSAPYVPMLAKRKFLEVQANAEEREQDPSAKDLLAEDDEIMSILTDIIFDKQFTIDQLYEGASREYVDRKLLEAIYGIKQDDEGNEEGK</sequence>
<dbReference type="InterPro" id="IPR057006">
    <property type="entry name" value="Phage_TAC_19"/>
</dbReference>
<name>A0ABT9VDG1_9BACI</name>
<evidence type="ECO:0000313" key="2">
    <source>
        <dbReference type="Proteomes" id="UP001224359"/>
    </source>
</evidence>
<reference evidence="1 2" key="1">
    <citation type="submission" date="2023-07" db="EMBL/GenBank/DDBJ databases">
        <title>Genomic Encyclopedia of Type Strains, Phase IV (KMG-IV): sequencing the most valuable type-strain genomes for metagenomic binning, comparative biology and taxonomic classification.</title>
        <authorList>
            <person name="Goeker M."/>
        </authorList>
    </citation>
    <scope>NUCLEOTIDE SEQUENCE [LARGE SCALE GENOMIC DNA]</scope>
    <source>
        <strain evidence="1 2">DSM 16460</strain>
    </source>
</reference>
<keyword evidence="2" id="KW-1185">Reference proteome</keyword>
<dbReference type="EMBL" id="JAUSTQ010000003">
    <property type="protein sequence ID" value="MDQ0158959.1"/>
    <property type="molecule type" value="Genomic_DNA"/>
</dbReference>
<organism evidence="1 2">
    <name type="scientific">Alkalibacillus salilacus</name>
    <dbReference type="NCBI Taxonomy" id="284582"/>
    <lineage>
        <taxon>Bacteria</taxon>
        <taxon>Bacillati</taxon>
        <taxon>Bacillota</taxon>
        <taxon>Bacilli</taxon>
        <taxon>Bacillales</taxon>
        <taxon>Bacillaceae</taxon>
        <taxon>Alkalibacillus</taxon>
    </lineage>
</organism>
<protein>
    <recommendedName>
        <fullName evidence="3">Phage protein</fullName>
    </recommendedName>
</protein>
<comment type="caution">
    <text evidence="1">The sequence shown here is derived from an EMBL/GenBank/DDBJ whole genome shotgun (WGS) entry which is preliminary data.</text>
</comment>
<dbReference type="RefSeq" id="WP_306975077.1">
    <property type="nucleotide sequence ID" value="NZ_JAUSTQ010000003.1"/>
</dbReference>
<proteinExistence type="predicted"/>
<dbReference type="Proteomes" id="UP001224359">
    <property type="component" value="Unassembled WGS sequence"/>
</dbReference>
<accession>A0ABT9VDG1</accession>